<evidence type="ECO:0000256" key="1">
    <source>
        <dbReference type="ARBA" id="ARBA00022723"/>
    </source>
</evidence>
<dbReference type="InterPro" id="IPR043145">
    <property type="entry name" value="Znf_ZZ_sf"/>
</dbReference>
<dbReference type="GO" id="GO:0016020">
    <property type="term" value="C:membrane"/>
    <property type="evidence" value="ECO:0007669"/>
    <property type="project" value="TreeGrafter"/>
</dbReference>
<feature type="transmembrane region" description="Helical" evidence="8">
    <location>
        <begin position="20"/>
        <end position="38"/>
    </location>
</feature>
<feature type="compositionally biased region" description="Low complexity" evidence="7">
    <location>
        <begin position="514"/>
        <end position="527"/>
    </location>
</feature>
<feature type="compositionally biased region" description="Basic and acidic residues" evidence="7">
    <location>
        <begin position="893"/>
        <end position="909"/>
    </location>
</feature>
<keyword evidence="2" id="KW-0677">Repeat</keyword>
<evidence type="ECO:0000256" key="2">
    <source>
        <dbReference type="ARBA" id="ARBA00022737"/>
    </source>
</evidence>
<dbReference type="InterPro" id="IPR018247">
    <property type="entry name" value="EF_Hand_1_Ca_BS"/>
</dbReference>
<dbReference type="CDD" id="cd02340">
    <property type="entry name" value="ZZ_NBR1_like"/>
    <property type="match status" value="1"/>
</dbReference>
<dbReference type="AlphaFoldDB" id="A0AAN8S5A8"/>
<dbReference type="SMART" id="SM00054">
    <property type="entry name" value="EFh"/>
    <property type="match status" value="2"/>
</dbReference>
<dbReference type="PANTHER" id="PTHR23055:SF187">
    <property type="entry name" value="EF HAND DOMAIN PROTEIN (AFU_ORTHOLOGUE AFUA_6G07310)"/>
    <property type="match status" value="1"/>
</dbReference>
<organism evidence="11 12">
    <name type="scientific">Arthrobotrys conoides</name>
    <dbReference type="NCBI Taxonomy" id="74498"/>
    <lineage>
        <taxon>Eukaryota</taxon>
        <taxon>Fungi</taxon>
        <taxon>Dikarya</taxon>
        <taxon>Ascomycota</taxon>
        <taxon>Pezizomycotina</taxon>
        <taxon>Orbiliomycetes</taxon>
        <taxon>Orbiliales</taxon>
        <taxon>Orbiliaceae</taxon>
        <taxon>Arthrobotrys</taxon>
    </lineage>
</organism>
<dbReference type="InterPro" id="IPR011992">
    <property type="entry name" value="EF-hand-dom_pair"/>
</dbReference>
<dbReference type="SMART" id="SM00291">
    <property type="entry name" value="ZnF_ZZ"/>
    <property type="match status" value="1"/>
</dbReference>
<dbReference type="GO" id="GO:0005509">
    <property type="term" value="F:calcium ion binding"/>
    <property type="evidence" value="ECO:0007669"/>
    <property type="project" value="InterPro"/>
</dbReference>
<dbReference type="PANTHER" id="PTHR23055">
    <property type="entry name" value="CALCIUM BINDING PROTEINS"/>
    <property type="match status" value="1"/>
</dbReference>
<evidence type="ECO:0000259" key="9">
    <source>
        <dbReference type="PROSITE" id="PS50135"/>
    </source>
</evidence>
<keyword evidence="1" id="KW-0479">Metal-binding</keyword>
<dbReference type="EMBL" id="JAVHJM010000001">
    <property type="protein sequence ID" value="KAK6521310.1"/>
    <property type="molecule type" value="Genomic_DNA"/>
</dbReference>
<dbReference type="Pfam" id="PF00569">
    <property type="entry name" value="ZZ"/>
    <property type="match status" value="1"/>
</dbReference>
<dbReference type="SUPFAM" id="SSF47473">
    <property type="entry name" value="EF-hand"/>
    <property type="match status" value="1"/>
</dbReference>
<keyword evidence="3 6" id="KW-0863">Zinc-finger</keyword>
<evidence type="ECO:0000256" key="4">
    <source>
        <dbReference type="ARBA" id="ARBA00022833"/>
    </source>
</evidence>
<sequence>MESAMSSRTSSLSRYYPQILIITGVIVALGVLHLHQVYTSPPKKKPKQLRRRNAQRQRNRLQSFSNTNGTTSAADNHANATAEALLRLDGTVPPTVNSDETAATRPLAVDPISLPNDEAITTMLNNAGVAARGNREDGGESDFSYDRESKDVQENQNVLQLLYLIAEDQAKQQGYVHRGVTCNLCSAMPIRGVRYRCSNCIDFDLCESCEAQDIHPKTHLFYKVRIPAPFLGSPQKTQQPVYPGKPSIMAISIPPEALKRFTKETCFEPPEIEALYEQFKCLAATEFPDDPNGLGGGIDRKTFDKCFVPNNHLRPPPPNLIYDRMFAFFDTDGNKLIGFEEFVKGLSIKTKKPLPTTANMTEKFRRTFRAYDLDDDGYIERKDVLKMFRAYYALQKDLVKDLIAGVEDDMMESTQSQNVIHGSQPLSAAFSAAIPHTEDARLVKTLSEEINDVDRDALNPDGNELGRRSETIANALQRHRRDTSLDRLARRNQRAAERLLRQMRERDQANSIASTTGNTNGNNTESSGGREPRLRELLDEATENTRDSDQPTAPLIHGRSESVEGIVNTIQQVETARALIQELSRHAETGVIDENLLELSRETRDNFGQIVENMRTANFGNLTDGRNVDSVEDMIHVLNRSTDSMDDMIHDLNRIMAAHDRGEITIGPVPATRPIVEENSEDEDLELEEPLEELQQEPQQESQEEHQEESQEQPQDEEEEEAQEPEEDHIPDTVVERVATPAPPREEPIEEEEPANPSPGSYVIPAPNFEPQFGSSSFDLPDDWTSGLKDPIRRPMKEELKLYYLEDYYKSDDEGSDDDDYGDDFIKRKKPAVSRGLEREEDVGREILCQVVEQGINEMLDALFLAKERDGLEVLLSSTSISGDLLQGQAVEQTERPKPSNDENKENIDKTPSSSLPSVASGRSHHRDPENPFSVLDDTADAASQNSASSSPSDVGGESSMAAAAAATAGATPRDPLATVRKEMATRGGPGRISEQEFVTFMHSDNGRRLGFMSSWISMGSF</sequence>
<feature type="region of interest" description="Disordered" evidence="7">
    <location>
        <begin position="680"/>
        <end position="790"/>
    </location>
</feature>
<dbReference type="CDD" id="cd00051">
    <property type="entry name" value="EFh"/>
    <property type="match status" value="1"/>
</dbReference>
<protein>
    <submittedName>
        <fullName evidence="11">Uncharacterized protein</fullName>
    </submittedName>
</protein>
<evidence type="ECO:0000256" key="8">
    <source>
        <dbReference type="SAM" id="Phobius"/>
    </source>
</evidence>
<evidence type="ECO:0000313" key="12">
    <source>
        <dbReference type="Proteomes" id="UP001307849"/>
    </source>
</evidence>
<feature type="compositionally biased region" description="Acidic residues" evidence="7">
    <location>
        <begin position="710"/>
        <end position="727"/>
    </location>
</feature>
<dbReference type="Gene3D" id="3.30.60.90">
    <property type="match status" value="1"/>
</dbReference>
<dbReference type="SUPFAM" id="SSF57850">
    <property type="entry name" value="RING/U-box"/>
    <property type="match status" value="1"/>
</dbReference>
<dbReference type="GO" id="GO:0005829">
    <property type="term" value="C:cytosol"/>
    <property type="evidence" value="ECO:0007669"/>
    <property type="project" value="TreeGrafter"/>
</dbReference>
<reference evidence="11 12" key="1">
    <citation type="submission" date="2019-10" db="EMBL/GenBank/DDBJ databases">
        <authorList>
            <person name="Palmer J.M."/>
        </authorList>
    </citation>
    <scope>NUCLEOTIDE SEQUENCE [LARGE SCALE GENOMIC DNA]</scope>
    <source>
        <strain evidence="11 12">TWF506</strain>
    </source>
</reference>
<feature type="domain" description="EF-hand" evidence="10">
    <location>
        <begin position="317"/>
        <end position="352"/>
    </location>
</feature>
<evidence type="ECO:0000259" key="10">
    <source>
        <dbReference type="PROSITE" id="PS50222"/>
    </source>
</evidence>
<feature type="domain" description="EF-hand" evidence="10">
    <location>
        <begin position="359"/>
        <end position="394"/>
    </location>
</feature>
<dbReference type="PROSITE" id="PS50222">
    <property type="entry name" value="EF_HAND_2"/>
    <property type="match status" value="2"/>
</dbReference>
<name>A0AAN8S5A8_9PEZI</name>
<evidence type="ECO:0000256" key="6">
    <source>
        <dbReference type="PROSITE-ProRule" id="PRU00228"/>
    </source>
</evidence>
<dbReference type="PROSITE" id="PS01357">
    <property type="entry name" value="ZF_ZZ_1"/>
    <property type="match status" value="1"/>
</dbReference>
<feature type="compositionally biased region" description="Basic residues" evidence="7">
    <location>
        <begin position="42"/>
        <end position="59"/>
    </location>
</feature>
<comment type="caution">
    <text evidence="11">The sequence shown here is derived from an EMBL/GenBank/DDBJ whole genome shotgun (WGS) entry which is preliminary data.</text>
</comment>
<keyword evidence="12" id="KW-1185">Reference proteome</keyword>
<dbReference type="Gene3D" id="1.10.238.10">
    <property type="entry name" value="EF-hand"/>
    <property type="match status" value="1"/>
</dbReference>
<feature type="region of interest" description="Disordered" evidence="7">
    <location>
        <begin position="40"/>
        <end position="75"/>
    </location>
</feature>
<gene>
    <name evidence="11" type="ORF">TWF506_001534</name>
</gene>
<evidence type="ECO:0000256" key="3">
    <source>
        <dbReference type="ARBA" id="ARBA00022771"/>
    </source>
</evidence>
<keyword evidence="8" id="KW-1133">Transmembrane helix</keyword>
<proteinExistence type="predicted"/>
<dbReference type="PROSITE" id="PS00018">
    <property type="entry name" value="EF_HAND_1"/>
    <property type="match status" value="2"/>
</dbReference>
<dbReference type="InterPro" id="IPR000433">
    <property type="entry name" value="Znf_ZZ"/>
</dbReference>
<feature type="domain" description="ZZ-type" evidence="9">
    <location>
        <begin position="177"/>
        <end position="229"/>
    </location>
</feature>
<keyword evidence="8" id="KW-0812">Transmembrane</keyword>
<keyword evidence="8" id="KW-0472">Membrane</keyword>
<feature type="region of interest" description="Disordered" evidence="7">
    <location>
        <begin position="502"/>
        <end position="532"/>
    </location>
</feature>
<dbReference type="GO" id="GO:0008270">
    <property type="term" value="F:zinc ion binding"/>
    <property type="evidence" value="ECO:0007669"/>
    <property type="project" value="UniProtKB-KW"/>
</dbReference>
<feature type="region of interest" description="Disordered" evidence="7">
    <location>
        <begin position="886"/>
        <end position="978"/>
    </location>
</feature>
<dbReference type="InterPro" id="IPR002048">
    <property type="entry name" value="EF_hand_dom"/>
</dbReference>
<accession>A0AAN8S5A8</accession>
<dbReference type="Proteomes" id="UP001307849">
    <property type="component" value="Unassembled WGS sequence"/>
</dbReference>
<dbReference type="InterPro" id="IPR028846">
    <property type="entry name" value="Recoverin"/>
</dbReference>
<evidence type="ECO:0000256" key="7">
    <source>
        <dbReference type="SAM" id="MobiDB-lite"/>
    </source>
</evidence>
<dbReference type="PROSITE" id="PS50135">
    <property type="entry name" value="ZF_ZZ_2"/>
    <property type="match status" value="1"/>
</dbReference>
<evidence type="ECO:0000313" key="11">
    <source>
        <dbReference type="EMBL" id="KAK6521310.1"/>
    </source>
</evidence>
<keyword evidence="4" id="KW-0862">Zinc</keyword>
<keyword evidence="5" id="KW-0106">Calcium</keyword>
<feature type="compositionally biased region" description="Low complexity" evidence="7">
    <location>
        <begin position="941"/>
        <end position="972"/>
    </location>
</feature>
<feature type="compositionally biased region" description="Acidic residues" evidence="7">
    <location>
        <begin position="680"/>
        <end position="695"/>
    </location>
</feature>
<evidence type="ECO:0000256" key="5">
    <source>
        <dbReference type="ARBA" id="ARBA00022837"/>
    </source>
</evidence>